<evidence type="ECO:0000259" key="7">
    <source>
        <dbReference type="PROSITE" id="PS50845"/>
    </source>
</evidence>
<dbReference type="PROSITE" id="PS50845">
    <property type="entry name" value="RETICULON"/>
    <property type="match status" value="1"/>
</dbReference>
<organism evidence="8 10">
    <name type="scientific">Carya illinoinensis</name>
    <name type="common">Pecan</name>
    <dbReference type="NCBI Taxonomy" id="32201"/>
    <lineage>
        <taxon>Eukaryota</taxon>
        <taxon>Viridiplantae</taxon>
        <taxon>Streptophyta</taxon>
        <taxon>Embryophyta</taxon>
        <taxon>Tracheophyta</taxon>
        <taxon>Spermatophyta</taxon>
        <taxon>Magnoliopsida</taxon>
        <taxon>eudicotyledons</taxon>
        <taxon>Gunneridae</taxon>
        <taxon>Pentapetalae</taxon>
        <taxon>rosids</taxon>
        <taxon>fabids</taxon>
        <taxon>Fagales</taxon>
        <taxon>Juglandaceae</taxon>
        <taxon>Carya</taxon>
    </lineage>
</organism>
<keyword evidence="4 6" id="KW-1133">Transmembrane helix</keyword>
<evidence type="ECO:0000256" key="6">
    <source>
        <dbReference type="RuleBase" id="RU363132"/>
    </source>
</evidence>
<evidence type="ECO:0000256" key="4">
    <source>
        <dbReference type="ARBA" id="ARBA00022989"/>
    </source>
</evidence>
<feature type="transmembrane region" description="Helical" evidence="6">
    <location>
        <begin position="137"/>
        <end position="164"/>
    </location>
</feature>
<evidence type="ECO:0000256" key="1">
    <source>
        <dbReference type="ARBA" id="ARBA00004477"/>
    </source>
</evidence>
<comment type="subcellular location">
    <subcellularLocation>
        <location evidence="1 6">Endoplasmic reticulum membrane</location>
        <topology evidence="1 6">Multi-pass membrane protein</topology>
    </subcellularLocation>
</comment>
<dbReference type="PANTHER" id="PTHR10994:SF85">
    <property type="entry name" value="RETICULON-LIKE PROTEIN B9"/>
    <property type="match status" value="1"/>
</dbReference>
<gene>
    <name evidence="8" type="ORF">CIPAW_15G135100</name>
    <name evidence="9" type="ORF">I3842_15G119600</name>
</gene>
<dbReference type="Pfam" id="PF02453">
    <property type="entry name" value="Reticulon"/>
    <property type="match status" value="1"/>
</dbReference>
<name>A0A8T1NB17_CARIL</name>
<keyword evidence="5 6" id="KW-0472">Membrane</keyword>
<evidence type="ECO:0000313" key="9">
    <source>
        <dbReference type="EMBL" id="KAG6675756.1"/>
    </source>
</evidence>
<evidence type="ECO:0000256" key="5">
    <source>
        <dbReference type="ARBA" id="ARBA00023136"/>
    </source>
</evidence>
<dbReference type="Proteomes" id="UP000811609">
    <property type="component" value="Chromosome 15"/>
</dbReference>
<keyword evidence="10" id="KW-1185">Reference proteome</keyword>
<keyword evidence="2 6" id="KW-0812">Transmembrane</keyword>
<dbReference type="InterPro" id="IPR045064">
    <property type="entry name" value="Reticulon-like"/>
</dbReference>
<keyword evidence="3 6" id="KW-0256">Endoplasmic reticulum</keyword>
<comment type="caution">
    <text evidence="8">The sequence shown here is derived from an EMBL/GenBank/DDBJ whole genome shotgun (WGS) entry which is preliminary data.</text>
</comment>
<dbReference type="Proteomes" id="UP000811246">
    <property type="component" value="Chromosome 15"/>
</dbReference>
<feature type="transmembrane region" description="Helical" evidence="6">
    <location>
        <begin position="40"/>
        <end position="56"/>
    </location>
</feature>
<dbReference type="GO" id="GO:0005789">
    <property type="term" value="C:endoplasmic reticulum membrane"/>
    <property type="evidence" value="ECO:0007669"/>
    <property type="project" value="UniProtKB-SubCell"/>
</dbReference>
<dbReference type="OrthoDB" id="567788at2759"/>
<dbReference type="GO" id="GO:0009617">
    <property type="term" value="P:response to bacterium"/>
    <property type="evidence" value="ECO:0007669"/>
    <property type="project" value="InterPro"/>
</dbReference>
<sequence>MAHHHVPQSNLFLGGRSVHEALGGGKVADVLLWSNESSRYVSAALLIGMTVIWFLFEIAEYNLVTFLCQIIITTMLVFFIWTSIQDNFNWTIPPNIHDPIQRTYSEFTEVASTLLTMLNQFLPNLLKIAYERDLKRFLLAIFSLYVLSAVGSCFSFLNLIYFGFLCMETLPFLYDKFRPQVDNFIEEAMGSIKGTYNAFDSKFLNKIPRGHLKEKGN</sequence>
<dbReference type="InterPro" id="IPR003388">
    <property type="entry name" value="Reticulon"/>
</dbReference>
<dbReference type="PANTHER" id="PTHR10994">
    <property type="entry name" value="RETICULON"/>
    <property type="match status" value="1"/>
</dbReference>
<reference evidence="9" key="2">
    <citation type="submission" date="2021-01" db="EMBL/GenBank/DDBJ databases">
        <authorList>
            <person name="Lovell J.T."/>
            <person name="Bentley N."/>
            <person name="Bhattarai G."/>
            <person name="Jenkins J.W."/>
            <person name="Sreedasyam A."/>
            <person name="Alarcon Y."/>
            <person name="Bock C."/>
            <person name="Boston L."/>
            <person name="Carlson J."/>
            <person name="Cervantes K."/>
            <person name="Clermont K."/>
            <person name="Krom N."/>
            <person name="Kubenka K."/>
            <person name="Mamidi S."/>
            <person name="Mattison C."/>
            <person name="Monteros M."/>
            <person name="Pisani C."/>
            <person name="Plott C."/>
            <person name="Rajasekar S."/>
            <person name="Rhein H.S."/>
            <person name="Rohla C."/>
            <person name="Song M."/>
            <person name="Hilaire R.S."/>
            <person name="Shu S."/>
            <person name="Wells L."/>
            <person name="Wang X."/>
            <person name="Webber J."/>
            <person name="Heerema R.J."/>
            <person name="Klein P."/>
            <person name="Conner P."/>
            <person name="Grauke L."/>
            <person name="Grimwood J."/>
            <person name="Schmutz J."/>
            <person name="Randall J.J."/>
        </authorList>
    </citation>
    <scope>NUCLEOTIDE SEQUENCE</scope>
    <source>
        <tissue evidence="9">Leaf</tissue>
    </source>
</reference>
<proteinExistence type="predicted"/>
<feature type="transmembrane region" description="Helical" evidence="6">
    <location>
        <begin position="63"/>
        <end position="84"/>
    </location>
</feature>
<feature type="domain" description="Reticulon" evidence="7">
    <location>
        <begin position="27"/>
        <end position="217"/>
    </location>
</feature>
<accession>A0A8T1NB17</accession>
<reference evidence="8" key="1">
    <citation type="submission" date="2020-12" db="EMBL/GenBank/DDBJ databases">
        <title>WGS assembly of Carya illinoinensis cv. Pawnee.</title>
        <authorList>
            <person name="Platts A."/>
            <person name="Shu S."/>
            <person name="Wright S."/>
            <person name="Barry K."/>
            <person name="Edger P."/>
            <person name="Pires J.C."/>
            <person name="Schmutz J."/>
        </authorList>
    </citation>
    <scope>NUCLEOTIDE SEQUENCE</scope>
    <source>
        <tissue evidence="8">Leaf</tissue>
    </source>
</reference>
<dbReference type="EMBL" id="CM031839">
    <property type="protein sequence ID" value="KAG6675756.1"/>
    <property type="molecule type" value="Genomic_DNA"/>
</dbReference>
<evidence type="ECO:0000256" key="2">
    <source>
        <dbReference type="ARBA" id="ARBA00022692"/>
    </source>
</evidence>
<dbReference type="EMBL" id="CM031823">
    <property type="protein sequence ID" value="KAG6627525.1"/>
    <property type="molecule type" value="Genomic_DNA"/>
</dbReference>
<evidence type="ECO:0000256" key="3">
    <source>
        <dbReference type="ARBA" id="ARBA00022824"/>
    </source>
</evidence>
<protein>
    <recommendedName>
        <fullName evidence="6">Reticulon-like protein</fullName>
    </recommendedName>
</protein>
<evidence type="ECO:0000313" key="8">
    <source>
        <dbReference type="EMBL" id="KAG6627525.1"/>
    </source>
</evidence>
<evidence type="ECO:0000313" key="10">
    <source>
        <dbReference type="Proteomes" id="UP000811609"/>
    </source>
</evidence>
<dbReference type="AlphaFoldDB" id="A0A8T1NB17"/>